<dbReference type="SUPFAM" id="SSF51735">
    <property type="entry name" value="NAD(P)-binding Rossmann-fold domains"/>
    <property type="match status" value="1"/>
</dbReference>
<dbReference type="PANTHER" id="PTHR22604">
    <property type="entry name" value="OXIDOREDUCTASES"/>
    <property type="match status" value="1"/>
</dbReference>
<keyword evidence="14" id="KW-1185">Reference proteome</keyword>
<evidence type="ECO:0000256" key="5">
    <source>
        <dbReference type="ARBA" id="ARBA00040603"/>
    </source>
</evidence>
<evidence type="ECO:0000256" key="6">
    <source>
        <dbReference type="ARBA" id="ARBA00042926"/>
    </source>
</evidence>
<evidence type="ECO:0000256" key="8">
    <source>
        <dbReference type="ARBA" id="ARBA00043025"/>
    </source>
</evidence>
<evidence type="ECO:0000256" key="3">
    <source>
        <dbReference type="ARBA" id="ARBA00038853"/>
    </source>
</evidence>
<accession>A0ABD1F8V5</accession>
<evidence type="ECO:0000256" key="2">
    <source>
        <dbReference type="ARBA" id="ARBA00023002"/>
    </source>
</evidence>
<sequence length="332" mass="36979">MALKWGIASAGKISNDFVCALKGLSKEEHQVVAVAARSLQSAEQFAKTHDIPTSYEGYVNLAKDPNVQVVYIGALNPQHHEIALLMLENGKHVLCEKPFTLNEKQTREVISIARNKKLFIMEAIWSRFFPVYQEVKSLIDNGTLGEIKHVHVTFGFPLSEVDRVKNKQLGGSAILDIGVYILQLQQFAFRGLKQEKFVAAGHLNEFGVDSTASVIITYPGSKTAVVTCNATVQLPNEAVIVGTKGTIKIPTFWAPIKYIINDEVHERPLLENNEKFNYHNSQGLAYQAIEVRKRILNGEIESPTIPHDETIQLAAWMDAVRKEIGVTFDADL</sequence>
<evidence type="ECO:0000256" key="1">
    <source>
        <dbReference type="ARBA" id="ARBA00010928"/>
    </source>
</evidence>
<evidence type="ECO:0000313" key="13">
    <source>
        <dbReference type="EMBL" id="KAL1514022.1"/>
    </source>
</evidence>
<dbReference type="Pfam" id="PF22725">
    <property type="entry name" value="GFO_IDH_MocA_C3"/>
    <property type="match status" value="1"/>
</dbReference>
<dbReference type="EC" id="1.3.1.20" evidence="3"/>
<reference evidence="13 14" key="1">
    <citation type="submission" date="2024-05" db="EMBL/GenBank/DDBJ databases">
        <title>Genetic variation in Jamaican populations of the coffee berry borer (Hypothenemus hampei).</title>
        <authorList>
            <person name="Errbii M."/>
            <person name="Myrie A."/>
        </authorList>
    </citation>
    <scope>NUCLEOTIDE SEQUENCE [LARGE SCALE GENOMIC DNA]</scope>
    <source>
        <strain evidence="13">JA-Hopewell-2020-01-JO</strain>
        <tissue evidence="13">Whole body</tissue>
    </source>
</reference>
<protein>
    <recommendedName>
        <fullName evidence="5">Trans-1,2-dihydrobenzene-1,2-diol dehydrogenase</fullName>
        <ecNumber evidence="4">1.1.1.179</ecNumber>
        <ecNumber evidence="3">1.3.1.20</ecNumber>
    </recommendedName>
    <alternativeName>
        <fullName evidence="8">D-xylose 1-dehydrogenase</fullName>
    </alternativeName>
    <alternativeName>
        <fullName evidence="7">D-xylose-NADP dehydrogenase</fullName>
    </alternativeName>
    <alternativeName>
        <fullName evidence="6">Dimeric dihydrodiol dehydrogenase</fullName>
    </alternativeName>
</protein>
<dbReference type="InterPro" id="IPR036291">
    <property type="entry name" value="NAD(P)-bd_dom_sf"/>
</dbReference>
<comment type="catalytic activity">
    <reaction evidence="9">
        <text>(1R,2R)-1,2-dihydrobenzene-1,2-diol + NADP(+) = catechol + NADPH + H(+)</text>
        <dbReference type="Rhea" id="RHEA:16729"/>
        <dbReference type="ChEBI" id="CHEBI:10702"/>
        <dbReference type="ChEBI" id="CHEBI:15378"/>
        <dbReference type="ChEBI" id="CHEBI:18135"/>
        <dbReference type="ChEBI" id="CHEBI:57783"/>
        <dbReference type="ChEBI" id="CHEBI:58349"/>
        <dbReference type="EC" id="1.3.1.20"/>
    </reaction>
</comment>
<dbReference type="PANTHER" id="PTHR22604:SF105">
    <property type="entry name" value="TRANS-1,2-DIHYDROBENZENE-1,2-DIOL DEHYDROGENASE"/>
    <property type="match status" value="1"/>
</dbReference>
<dbReference type="GO" id="GO:0047837">
    <property type="term" value="F:D-xylose 1-dehydrogenase (NADP+) activity"/>
    <property type="evidence" value="ECO:0007669"/>
    <property type="project" value="UniProtKB-EC"/>
</dbReference>
<name>A0ABD1F8V5_HYPHA</name>
<feature type="domain" description="Gfo/Idh/MocA-like oxidoreductase N-terminal" evidence="11">
    <location>
        <begin position="4"/>
        <end position="120"/>
    </location>
</feature>
<organism evidence="13 14">
    <name type="scientific">Hypothenemus hampei</name>
    <name type="common">Coffee berry borer</name>
    <dbReference type="NCBI Taxonomy" id="57062"/>
    <lineage>
        <taxon>Eukaryota</taxon>
        <taxon>Metazoa</taxon>
        <taxon>Ecdysozoa</taxon>
        <taxon>Arthropoda</taxon>
        <taxon>Hexapoda</taxon>
        <taxon>Insecta</taxon>
        <taxon>Pterygota</taxon>
        <taxon>Neoptera</taxon>
        <taxon>Endopterygota</taxon>
        <taxon>Coleoptera</taxon>
        <taxon>Polyphaga</taxon>
        <taxon>Cucujiformia</taxon>
        <taxon>Curculionidae</taxon>
        <taxon>Scolytinae</taxon>
        <taxon>Hypothenemus</taxon>
    </lineage>
</organism>
<proteinExistence type="inferred from homology"/>
<evidence type="ECO:0000259" key="12">
    <source>
        <dbReference type="Pfam" id="PF22725"/>
    </source>
</evidence>
<evidence type="ECO:0000256" key="9">
    <source>
        <dbReference type="ARBA" id="ARBA00047423"/>
    </source>
</evidence>
<evidence type="ECO:0000256" key="7">
    <source>
        <dbReference type="ARBA" id="ARBA00042988"/>
    </source>
</evidence>
<dbReference type="Gene3D" id="3.40.50.720">
    <property type="entry name" value="NAD(P)-binding Rossmann-like Domain"/>
    <property type="match status" value="1"/>
</dbReference>
<comment type="similarity">
    <text evidence="1">Belongs to the Gfo/Idh/MocA family.</text>
</comment>
<dbReference type="InterPro" id="IPR050984">
    <property type="entry name" value="Gfo/Idh/MocA_domain"/>
</dbReference>
<gene>
    <name evidence="13" type="ORF">ABEB36_003350</name>
</gene>
<dbReference type="InterPro" id="IPR055170">
    <property type="entry name" value="GFO_IDH_MocA-like_dom"/>
</dbReference>
<dbReference type="SUPFAM" id="SSF55347">
    <property type="entry name" value="Glyceraldehyde-3-phosphate dehydrogenase-like, C-terminal domain"/>
    <property type="match status" value="1"/>
</dbReference>
<dbReference type="EC" id="1.1.1.179" evidence="4"/>
<comment type="caution">
    <text evidence="13">The sequence shown here is derived from an EMBL/GenBank/DDBJ whole genome shotgun (WGS) entry which is preliminary data.</text>
</comment>
<dbReference type="EMBL" id="JBDJPC010000002">
    <property type="protein sequence ID" value="KAL1514022.1"/>
    <property type="molecule type" value="Genomic_DNA"/>
</dbReference>
<comment type="catalytic activity">
    <reaction evidence="10">
        <text>D-xylose + NADP(+) = D-xylono-1,5-lactone + NADPH + H(+)</text>
        <dbReference type="Rhea" id="RHEA:22000"/>
        <dbReference type="ChEBI" id="CHEBI:15378"/>
        <dbReference type="ChEBI" id="CHEBI:15867"/>
        <dbReference type="ChEBI" id="CHEBI:53455"/>
        <dbReference type="ChEBI" id="CHEBI:57783"/>
        <dbReference type="ChEBI" id="CHEBI:58349"/>
        <dbReference type="EC" id="1.1.1.179"/>
    </reaction>
</comment>
<evidence type="ECO:0000259" key="11">
    <source>
        <dbReference type="Pfam" id="PF01408"/>
    </source>
</evidence>
<dbReference type="Gene3D" id="3.30.360.10">
    <property type="entry name" value="Dihydrodipicolinate Reductase, domain 2"/>
    <property type="match status" value="1"/>
</dbReference>
<dbReference type="GO" id="GO:0047115">
    <property type="term" value="F:trans-1,2-dihydrobenzene-1,2-diol dehydrogenase activity"/>
    <property type="evidence" value="ECO:0007669"/>
    <property type="project" value="UniProtKB-EC"/>
</dbReference>
<dbReference type="AlphaFoldDB" id="A0ABD1F8V5"/>
<evidence type="ECO:0000256" key="4">
    <source>
        <dbReference type="ARBA" id="ARBA00038984"/>
    </source>
</evidence>
<dbReference type="InterPro" id="IPR000683">
    <property type="entry name" value="Gfo/Idh/MocA-like_OxRdtase_N"/>
</dbReference>
<dbReference type="Pfam" id="PF01408">
    <property type="entry name" value="GFO_IDH_MocA"/>
    <property type="match status" value="1"/>
</dbReference>
<feature type="domain" description="GFO/IDH/MocA-like oxidoreductase" evidence="12">
    <location>
        <begin position="132"/>
        <end position="247"/>
    </location>
</feature>
<dbReference type="Proteomes" id="UP001566132">
    <property type="component" value="Unassembled WGS sequence"/>
</dbReference>
<evidence type="ECO:0000313" key="14">
    <source>
        <dbReference type="Proteomes" id="UP001566132"/>
    </source>
</evidence>
<evidence type="ECO:0000256" key="10">
    <source>
        <dbReference type="ARBA" id="ARBA00049233"/>
    </source>
</evidence>
<keyword evidence="2" id="KW-0560">Oxidoreductase</keyword>